<dbReference type="EMBL" id="KZ819640">
    <property type="protein sequence ID" value="PWN87511.1"/>
    <property type="molecule type" value="Genomic_DNA"/>
</dbReference>
<evidence type="ECO:0000256" key="4">
    <source>
        <dbReference type="PIRSR" id="PIRSR606689-2"/>
    </source>
</evidence>
<dbReference type="GO" id="GO:0046872">
    <property type="term" value="F:metal ion binding"/>
    <property type="evidence" value="ECO:0007669"/>
    <property type="project" value="UniProtKB-KW"/>
</dbReference>
<feature type="compositionally biased region" description="Basic and acidic residues" evidence="5">
    <location>
        <begin position="124"/>
        <end position="139"/>
    </location>
</feature>
<keyword evidence="1 3" id="KW-0547">Nucleotide-binding</keyword>
<feature type="region of interest" description="Disordered" evidence="5">
    <location>
        <begin position="113"/>
        <end position="139"/>
    </location>
</feature>
<keyword evidence="4" id="KW-0460">Magnesium</keyword>
<dbReference type="GO" id="GO:0006886">
    <property type="term" value="P:intracellular protein transport"/>
    <property type="evidence" value="ECO:0007669"/>
    <property type="project" value="TreeGrafter"/>
</dbReference>
<evidence type="ECO:0000256" key="1">
    <source>
        <dbReference type="ARBA" id="ARBA00022741"/>
    </source>
</evidence>
<dbReference type="InParanoid" id="A0A316YEH0"/>
<organism evidence="6 7">
    <name type="scientific">Acaromyces ingoldii</name>
    <dbReference type="NCBI Taxonomy" id="215250"/>
    <lineage>
        <taxon>Eukaryota</taxon>
        <taxon>Fungi</taxon>
        <taxon>Dikarya</taxon>
        <taxon>Basidiomycota</taxon>
        <taxon>Ustilaginomycotina</taxon>
        <taxon>Exobasidiomycetes</taxon>
        <taxon>Exobasidiales</taxon>
        <taxon>Cryptobasidiaceae</taxon>
        <taxon>Acaromyces</taxon>
    </lineage>
</organism>
<dbReference type="Proteomes" id="UP000245768">
    <property type="component" value="Unassembled WGS sequence"/>
</dbReference>
<dbReference type="GO" id="GO:0034067">
    <property type="term" value="P:protein localization to Golgi apparatus"/>
    <property type="evidence" value="ECO:0007669"/>
    <property type="project" value="TreeGrafter"/>
</dbReference>
<dbReference type="PANTHER" id="PTHR45909">
    <property type="entry name" value="ADP-RIBOSYLATION FACTOR-RELATED PROTEIN 1"/>
    <property type="match status" value="1"/>
</dbReference>
<feature type="binding site" evidence="3">
    <location>
        <begin position="24"/>
        <end position="31"/>
    </location>
    <ligand>
        <name>GTP</name>
        <dbReference type="ChEBI" id="CHEBI:37565"/>
    </ligand>
</feature>
<dbReference type="GeneID" id="37044680"/>
<dbReference type="SMART" id="SM00177">
    <property type="entry name" value="ARF"/>
    <property type="match status" value="1"/>
</dbReference>
<dbReference type="GO" id="GO:0003924">
    <property type="term" value="F:GTPase activity"/>
    <property type="evidence" value="ECO:0007669"/>
    <property type="project" value="InterPro"/>
</dbReference>
<evidence type="ECO:0000256" key="2">
    <source>
        <dbReference type="ARBA" id="ARBA00023134"/>
    </source>
</evidence>
<dbReference type="InterPro" id="IPR024156">
    <property type="entry name" value="Small_GTPase_ARF"/>
</dbReference>
<dbReference type="GO" id="GO:0005525">
    <property type="term" value="F:GTP binding"/>
    <property type="evidence" value="ECO:0007669"/>
    <property type="project" value="UniProtKB-KW"/>
</dbReference>
<evidence type="ECO:0000256" key="5">
    <source>
        <dbReference type="SAM" id="MobiDB-lite"/>
    </source>
</evidence>
<dbReference type="AlphaFoldDB" id="A0A316YEH0"/>
<keyword evidence="4" id="KW-0479">Metal-binding</keyword>
<evidence type="ECO:0000256" key="3">
    <source>
        <dbReference type="PIRSR" id="PIRSR606689-1"/>
    </source>
</evidence>
<evidence type="ECO:0000313" key="6">
    <source>
        <dbReference type="EMBL" id="PWN87511.1"/>
    </source>
</evidence>
<feature type="binding site" evidence="4">
    <location>
        <position position="55"/>
    </location>
    <ligand>
        <name>Mg(2+)</name>
        <dbReference type="ChEBI" id="CHEBI:18420"/>
    </ligand>
</feature>
<dbReference type="PROSITE" id="PS51417">
    <property type="entry name" value="ARF"/>
    <property type="match status" value="1"/>
</dbReference>
<name>A0A316YEH0_9BASI</name>
<gene>
    <name evidence="6" type="ORF">FA10DRAFT_269464</name>
</gene>
<dbReference type="STRING" id="215250.A0A316YEH0"/>
<accession>A0A316YEH0</accession>
<dbReference type="GO" id="GO:0043001">
    <property type="term" value="P:Golgi to plasma membrane protein transport"/>
    <property type="evidence" value="ECO:0007669"/>
    <property type="project" value="TreeGrafter"/>
</dbReference>
<dbReference type="InterPro" id="IPR027417">
    <property type="entry name" value="P-loop_NTPase"/>
</dbReference>
<reference evidence="6 7" key="1">
    <citation type="journal article" date="2018" name="Mol. Biol. Evol.">
        <title>Broad Genomic Sampling Reveals a Smut Pathogenic Ancestry of the Fungal Clade Ustilaginomycotina.</title>
        <authorList>
            <person name="Kijpornyongpan T."/>
            <person name="Mondo S.J."/>
            <person name="Barry K."/>
            <person name="Sandor L."/>
            <person name="Lee J."/>
            <person name="Lipzen A."/>
            <person name="Pangilinan J."/>
            <person name="LaButti K."/>
            <person name="Hainaut M."/>
            <person name="Henrissat B."/>
            <person name="Grigoriev I.V."/>
            <person name="Spatafora J.W."/>
            <person name="Aime M.C."/>
        </authorList>
    </citation>
    <scope>NUCLEOTIDE SEQUENCE [LARGE SCALE GENOMIC DNA]</scope>
    <source>
        <strain evidence="6 7">MCA 4198</strain>
    </source>
</reference>
<feature type="binding site" evidence="3">
    <location>
        <position position="77"/>
    </location>
    <ligand>
        <name>GTP</name>
        <dbReference type="ChEBI" id="CHEBI:37565"/>
    </ligand>
</feature>
<dbReference type="Gene3D" id="3.40.50.300">
    <property type="entry name" value="P-loop containing nucleotide triphosphate hydrolases"/>
    <property type="match status" value="1"/>
</dbReference>
<dbReference type="OrthoDB" id="414781at2759"/>
<keyword evidence="2 3" id="KW-0342">GTP-binding</keyword>
<dbReference type="InterPro" id="IPR006689">
    <property type="entry name" value="Small_GTPase_ARF/SAR"/>
</dbReference>
<keyword evidence="6" id="KW-0378">Hydrolase</keyword>
<feature type="binding site" evidence="4">
    <location>
        <position position="31"/>
    </location>
    <ligand>
        <name>Mg(2+)</name>
        <dbReference type="ChEBI" id="CHEBI:18420"/>
    </ligand>
</feature>
<evidence type="ECO:0000313" key="7">
    <source>
        <dbReference type="Proteomes" id="UP000245768"/>
    </source>
</evidence>
<dbReference type="Pfam" id="PF00025">
    <property type="entry name" value="Arf"/>
    <property type="match status" value="1"/>
</dbReference>
<protein>
    <submittedName>
        <fullName evidence="6">P-loop containing nucleoside triphosphate hydrolase protein</fullName>
    </submittedName>
</protein>
<dbReference type="SUPFAM" id="SSF52540">
    <property type="entry name" value="P-loop containing nucleoside triphosphate hydrolases"/>
    <property type="match status" value="1"/>
</dbReference>
<dbReference type="PANTHER" id="PTHR45909:SF1">
    <property type="entry name" value="ADP-RIBOSYLATION FACTOR-RELATED PROTEIN 1"/>
    <property type="match status" value="1"/>
</dbReference>
<dbReference type="GO" id="GO:0005794">
    <property type="term" value="C:Golgi apparatus"/>
    <property type="evidence" value="ECO:0007669"/>
    <property type="project" value="TreeGrafter"/>
</dbReference>
<proteinExistence type="predicted"/>
<dbReference type="RefSeq" id="XP_025374709.1">
    <property type="nucleotide sequence ID" value="XM_025522764.1"/>
</dbReference>
<keyword evidence="7" id="KW-1185">Reference proteome</keyword>
<sequence length="257" mass="28911">MYHLITGLYSEWSRRPKFNVLVLGTSGAGKTALLDKVRAWHTRTSSRALARIAPTVGQNVLDLTFKHAILHFWDLGGEASLRKIWPQYFEEAEVLVWVMDISDWLDEDEIERSYSKEQDDDDDHERGTASEQEARAARQEDSWSALASLRSHSRIRALPLLIVLTKMDHVSSAAASSARTRIKGLLADRLAGLEEAEESDLRDEMENIEGLARPKAGSGTWEDWDVVGCSAKDGTGLATLVDWLNARAQQRPRRSNR</sequence>